<feature type="compositionally biased region" description="Polar residues" evidence="1">
    <location>
        <begin position="197"/>
        <end position="221"/>
    </location>
</feature>
<feature type="compositionally biased region" description="Basic residues" evidence="1">
    <location>
        <begin position="880"/>
        <end position="896"/>
    </location>
</feature>
<feature type="region of interest" description="Disordered" evidence="1">
    <location>
        <begin position="19"/>
        <end position="48"/>
    </location>
</feature>
<feature type="non-terminal residue" evidence="2">
    <location>
        <position position="1"/>
    </location>
</feature>
<evidence type="ECO:0000313" key="3">
    <source>
        <dbReference type="Proteomes" id="UP000250572"/>
    </source>
</evidence>
<feature type="compositionally biased region" description="Low complexity" evidence="1">
    <location>
        <begin position="20"/>
        <end position="47"/>
    </location>
</feature>
<sequence>SRSRSPRYYKSTSYLLLDHLLPPGSTSSQGPSLSSSQQRGGPSLRGSTLLESPLLFWDHPFPHGSTSSQGPPLSSFQQRGRPPFLGPPPLSWVSRPSSFSRKKEELPSPGMPSKRHSLLLLSPKSSSKNTPSTSKSGKKQTSGETLVSQDESSAETLVKKLLQSSAVQSLSKQIDVESLVKTLTPVFLDQFNKLTSTAGSSEAPQTKRTGSSPPNHESSGAQKPPVTSAEQKTATKMKSEPWNKIEALNVKEKPKNETELKCPAITPAESKPASIEKPAPVISSDDLTVGEKIEKCFDPKLLWPVKFTNSISAPQLLITNLPNYYDGCYTEDDIVDLLRPFGFKKSSNIYVIPQKQLAIAFMPHVKGLKEALTQSRSGMFFKGSKLCLQACSAVNMTDNGESIIRIHHISPSETRDLRTALRKIGSVRNFLPLLNKVFVEFESKHDADRLGVWYSFLKPGRKHNVERLTLFMAATPKRPAQALPEASDAVATARIPIANGVIKDCAVPPFWVTMSTAPYIFPTMSPWFHIPAFQTVKEISDIKKALPQASQFSTVMLTGFPQSMKRLNLVTHFFSSYFTKGDSQSLKILPLQKRAFVFFPCWDSCHSFVRGYLTHKPSRKDFALKVHLVLEDMDPGVTEETMYKSLMRWSNAHVSEPESLSQRLICVSFSAISLSIIQSFLMAVRSIAPFVNYLVLAECVPVLSSESVLTSPNRAEDEEFRDAPGTSSSDTILTSPNRAEEEESSDAQGTVSSSVSVLTSPNRAEEESSDAPGSFVEASFSSSSLFPAAATPSSLLDVSSSFAADSLTTCLQEFGVAECNSCFQSDLRLNLFQHPLPQLLRSAAVHRIQLQPEHQQVGSYLELPAGDLEEMEEMEQKVTLTKKRGRSRKKPRKAPVKKSPGGKPENSEENKEEETKSLPETDAEGPDRQNLDGRLEEEEDEGRCKADGGGLEEETVPLVLDQSVNAAAAGNLEEMEDTEQEVTSTRKRGRPRKKPRKIPVRKSAGGQPENSEENIEEDKSLPGASLDSSSALLGDVKTETDDEAAEGPDKQNLDGRLEEEEEEDEEACKKQRRSPCTAADFILPPFNPDISFGEEFTARKLGYFCSLCSAFYVLKSNEEDTHCCSRNHYDNLLLSPRVQQTCKKYGFHHFILGVVLAALTQITNALLVSVSHLVP</sequence>
<feature type="compositionally biased region" description="Low complexity" evidence="1">
    <location>
        <begin position="118"/>
        <end position="145"/>
    </location>
</feature>
<accession>A0A315WAZ3</accession>
<feature type="compositionally biased region" description="Basic residues" evidence="1">
    <location>
        <begin position="985"/>
        <end position="1000"/>
    </location>
</feature>
<feature type="compositionally biased region" description="Polar residues" evidence="1">
    <location>
        <begin position="64"/>
        <end position="76"/>
    </location>
</feature>
<evidence type="ECO:0008006" key="4">
    <source>
        <dbReference type="Google" id="ProtNLM"/>
    </source>
</evidence>
<reference evidence="2 3" key="1">
    <citation type="journal article" date="2018" name="G3 (Bethesda)">
        <title>A High-Quality Reference Genome for the Invasive Mosquitofish Gambusia affinis Using a Chicago Library.</title>
        <authorList>
            <person name="Hoffberg S.L."/>
            <person name="Troendle N.J."/>
            <person name="Glenn T.C."/>
            <person name="Mahmud O."/>
            <person name="Louha S."/>
            <person name="Chalopin D."/>
            <person name="Bennetzen J.L."/>
            <person name="Mauricio R."/>
        </authorList>
    </citation>
    <scope>NUCLEOTIDE SEQUENCE [LARGE SCALE GENOMIC DNA]</scope>
    <source>
        <strain evidence="2">NE01/NJP1002.9</strain>
        <tissue evidence="2">Muscle</tissue>
    </source>
</reference>
<dbReference type="Proteomes" id="UP000250572">
    <property type="component" value="Unassembled WGS sequence"/>
</dbReference>
<proteinExistence type="predicted"/>
<evidence type="ECO:0000256" key="1">
    <source>
        <dbReference type="SAM" id="MobiDB-lite"/>
    </source>
</evidence>
<feature type="region of interest" description="Disordered" evidence="1">
    <location>
        <begin position="711"/>
        <end position="775"/>
    </location>
</feature>
<organism evidence="2 3">
    <name type="scientific">Gambusia affinis</name>
    <name type="common">Western mosquitofish</name>
    <name type="synonym">Heterandria affinis</name>
    <dbReference type="NCBI Taxonomy" id="33528"/>
    <lineage>
        <taxon>Eukaryota</taxon>
        <taxon>Metazoa</taxon>
        <taxon>Chordata</taxon>
        <taxon>Craniata</taxon>
        <taxon>Vertebrata</taxon>
        <taxon>Euteleostomi</taxon>
        <taxon>Actinopterygii</taxon>
        <taxon>Neopterygii</taxon>
        <taxon>Teleostei</taxon>
        <taxon>Neoteleostei</taxon>
        <taxon>Acanthomorphata</taxon>
        <taxon>Ovalentaria</taxon>
        <taxon>Atherinomorphae</taxon>
        <taxon>Cyprinodontiformes</taxon>
        <taxon>Poeciliidae</taxon>
        <taxon>Poeciliinae</taxon>
        <taxon>Gambusia</taxon>
    </lineage>
</organism>
<feature type="region of interest" description="Disordered" evidence="1">
    <location>
        <begin position="197"/>
        <end position="256"/>
    </location>
</feature>
<feature type="compositionally biased region" description="Basic and acidic residues" evidence="1">
    <location>
        <begin position="905"/>
        <end position="934"/>
    </location>
</feature>
<feature type="compositionally biased region" description="Acidic residues" evidence="1">
    <location>
        <begin position="1057"/>
        <end position="1066"/>
    </location>
</feature>
<feature type="compositionally biased region" description="Low complexity" evidence="1">
    <location>
        <begin position="1021"/>
        <end position="1035"/>
    </location>
</feature>
<protein>
    <recommendedName>
        <fullName evidence="4">Matrin-type domain-containing protein</fullName>
    </recommendedName>
</protein>
<feature type="region of interest" description="Disordered" evidence="1">
    <location>
        <begin position="872"/>
        <end position="1072"/>
    </location>
</feature>
<feature type="compositionally biased region" description="Basic and acidic residues" evidence="1">
    <location>
        <begin position="237"/>
        <end position="256"/>
    </location>
</feature>
<evidence type="ECO:0000313" key="2">
    <source>
        <dbReference type="EMBL" id="PWA32931.1"/>
    </source>
</evidence>
<gene>
    <name evidence="2" type="ORF">CCH79_00015510</name>
</gene>
<feature type="compositionally biased region" description="Polar residues" evidence="1">
    <location>
        <begin position="725"/>
        <end position="737"/>
    </location>
</feature>
<keyword evidence="3" id="KW-1185">Reference proteome</keyword>
<feature type="compositionally biased region" description="Basic and acidic residues" evidence="1">
    <location>
        <begin position="1047"/>
        <end position="1056"/>
    </location>
</feature>
<dbReference type="EMBL" id="NHOQ01000105">
    <property type="protein sequence ID" value="PWA32931.1"/>
    <property type="molecule type" value="Genomic_DNA"/>
</dbReference>
<feature type="non-terminal residue" evidence="2">
    <location>
        <position position="1175"/>
    </location>
</feature>
<feature type="region of interest" description="Disordered" evidence="1">
    <location>
        <begin position="60"/>
        <end position="150"/>
    </location>
</feature>
<dbReference type="AlphaFoldDB" id="A0A315WAZ3"/>
<name>A0A315WAZ3_GAMAF</name>
<comment type="caution">
    <text evidence="2">The sequence shown here is derived from an EMBL/GenBank/DDBJ whole genome shotgun (WGS) entry which is preliminary data.</text>
</comment>